<accession>A0A8R2JL11</accession>
<sequence length="680" mass="78653">MLRVLLFQDRFDELVSLMERYQDGERLFKTPVTLYPTLNETRRVFNLLKRLYDLYSAVNRSIQTWSSTLWNRLKIDDIIDSLAEYTQKCRKLPKGLKEWPTYEELKNNIDEWSDKMILVEMMFKNSLKPRHWEMIENATSTLFPVNDHDFALKDIMSAPLLKYKDELEDICQTAIKEIDIEAKLRQIIFDWSTIKIELASFKNRGLLLVKGQEVAEVVAILEDSQMIMSSLASNRYNIAFKSEIMDWVKKFAVTSQVLENWILVQNLWMYLEAVFIGGDISKQLPLETKRFTAIDKLWVTLMSKARFLENVIEICTGDGSMEILLPYMLEQLELCQKSLAGYLDQKRNIFSRFYFISDPVLLEILGQASNSHNIQPHLLSLFDNTAKLIYFESEYDKVRDIVSKEGEKITLEHPVLCTGGVENWLNVLLDESKFSVNQLIANVDNYIMKDPTFSIITMVELFPAQVRMKITNLFDFEWLKQERFYYTEELDRCEVRITDVLFVYQNEFLGCSDRLVITPLTDRCFITLAQAVGMNMGGAPAGPAGTGKTETTKDMGKSLGKYVVVFNCSDQMDYRGLGRIFKGLVHSGTWGCFDEFNRIELPVLSVAAQQVYTVFMARKSNNETFIFSDGDTVPMNQEFAIFLTMNPGYAGRQELPENLKVLFRSVAMMVPDRLVIYLST</sequence>
<evidence type="ECO:0000256" key="10">
    <source>
        <dbReference type="ARBA" id="ARBA00023069"/>
    </source>
</evidence>
<dbReference type="Gene3D" id="1.10.287.2620">
    <property type="match status" value="1"/>
</dbReference>
<dbReference type="GO" id="GO:0005858">
    <property type="term" value="C:axonemal dynein complex"/>
    <property type="evidence" value="ECO:0007669"/>
    <property type="project" value="TreeGrafter"/>
</dbReference>
<keyword evidence="8" id="KW-0243">Dynein</keyword>
<feature type="domain" description="Dynein heavy chain hydrolytic ATP-binding dynein motor region" evidence="15">
    <location>
        <begin position="504"/>
        <end position="676"/>
    </location>
</feature>
<dbReference type="Proteomes" id="UP000007819">
    <property type="component" value="Chromosome X"/>
</dbReference>
<evidence type="ECO:0000256" key="11">
    <source>
        <dbReference type="ARBA" id="ARBA00023175"/>
    </source>
</evidence>
<dbReference type="GO" id="GO:0051959">
    <property type="term" value="F:dynein light intermediate chain binding"/>
    <property type="evidence" value="ECO:0007669"/>
    <property type="project" value="InterPro"/>
</dbReference>
<evidence type="ECO:0000256" key="12">
    <source>
        <dbReference type="ARBA" id="ARBA00023212"/>
    </source>
</evidence>
<evidence type="ECO:0000256" key="3">
    <source>
        <dbReference type="ARBA" id="ARBA00022490"/>
    </source>
</evidence>
<reference evidence="16" key="2">
    <citation type="submission" date="2022-06" db="UniProtKB">
        <authorList>
            <consortium name="EnsemblMetazoa"/>
        </authorList>
    </citation>
    <scope>IDENTIFICATION</scope>
</reference>
<keyword evidence="4" id="KW-0493">Microtubule</keyword>
<evidence type="ECO:0000256" key="9">
    <source>
        <dbReference type="ARBA" id="ARBA00023054"/>
    </source>
</evidence>
<evidence type="ECO:0000256" key="2">
    <source>
        <dbReference type="ARBA" id="ARBA00008887"/>
    </source>
</evidence>
<dbReference type="InterPro" id="IPR042222">
    <property type="entry name" value="Dynein_2_N"/>
</dbReference>
<dbReference type="RefSeq" id="XP_029341071.1">
    <property type="nucleotide sequence ID" value="XM_029485211.1"/>
</dbReference>
<dbReference type="KEGG" id="api:100572776"/>
<feature type="domain" description="Dynein heavy chain linker" evidence="14">
    <location>
        <begin position="38"/>
        <end position="442"/>
    </location>
</feature>
<dbReference type="Gene3D" id="1.20.58.1120">
    <property type="match status" value="1"/>
</dbReference>
<dbReference type="AlphaFoldDB" id="A0A8R2JL11"/>
<keyword evidence="7" id="KW-0067">ATP-binding</keyword>
<dbReference type="OrthoDB" id="6617522at2759"/>
<proteinExistence type="inferred from homology"/>
<comment type="subcellular location">
    <subcellularLocation>
        <location evidence="1">Cytoplasm</location>
        <location evidence="1">Cytoskeleton</location>
        <location evidence="1">Cilium axoneme</location>
    </subcellularLocation>
</comment>
<reference evidence="17" key="1">
    <citation type="submission" date="2010-06" db="EMBL/GenBank/DDBJ databases">
        <authorList>
            <person name="Jiang H."/>
            <person name="Abraham K."/>
            <person name="Ali S."/>
            <person name="Alsbrooks S.L."/>
            <person name="Anim B.N."/>
            <person name="Anosike U.S."/>
            <person name="Attaway T."/>
            <person name="Bandaranaike D.P."/>
            <person name="Battles P.K."/>
            <person name="Bell S.N."/>
            <person name="Bell A.V."/>
            <person name="Beltran B."/>
            <person name="Bickham C."/>
            <person name="Bustamante Y."/>
            <person name="Caleb T."/>
            <person name="Canada A."/>
            <person name="Cardenas V."/>
            <person name="Carter K."/>
            <person name="Chacko J."/>
            <person name="Chandrabose M.N."/>
            <person name="Chavez D."/>
            <person name="Chavez A."/>
            <person name="Chen L."/>
            <person name="Chu H.-S."/>
            <person name="Claassen K.J."/>
            <person name="Cockrell R."/>
            <person name="Collins M."/>
            <person name="Cooper J.A."/>
            <person name="Cree A."/>
            <person name="Curry S.M."/>
            <person name="Da Y."/>
            <person name="Dao M.D."/>
            <person name="Das B."/>
            <person name="Davila M.-L."/>
            <person name="Davy-Carroll L."/>
            <person name="Denson S."/>
            <person name="Dinh H."/>
            <person name="Ebong V.E."/>
            <person name="Edwards J.R."/>
            <person name="Egan A."/>
            <person name="El-Daye J."/>
            <person name="Escobedo L."/>
            <person name="Fernandez S."/>
            <person name="Fernando P.R."/>
            <person name="Flagg N."/>
            <person name="Forbes L.D."/>
            <person name="Fowler R.G."/>
            <person name="Fu Q."/>
            <person name="Gabisi R.A."/>
            <person name="Ganer J."/>
            <person name="Garbino Pronczuk A."/>
            <person name="Garcia R.M."/>
            <person name="Garner T."/>
            <person name="Garrett T.E."/>
            <person name="Gonzalez D.A."/>
            <person name="Hamid H."/>
            <person name="Hawkins E.S."/>
            <person name="Hirani K."/>
            <person name="Hogues M.E."/>
            <person name="Hollins B."/>
            <person name="Hsiao C.-H."/>
            <person name="Jabil R."/>
            <person name="James M.L."/>
            <person name="Jhangiani S.N."/>
            <person name="Johnson B."/>
            <person name="Johnson Q."/>
            <person name="Joshi V."/>
            <person name="Kalu J.B."/>
            <person name="Kam C."/>
            <person name="Kashfia A."/>
            <person name="Keebler J."/>
            <person name="Kisamo H."/>
            <person name="Kovar C.L."/>
            <person name="Lago L.A."/>
            <person name="Lai C.-Y."/>
            <person name="Laidlaw J."/>
            <person name="Lara F."/>
            <person name="Le T.-K."/>
            <person name="Lee S.L."/>
            <person name="Legall F.H."/>
            <person name="Lemon S.J."/>
            <person name="Lewis L.R."/>
            <person name="Li B."/>
            <person name="Liu Y."/>
            <person name="Liu Y.-S."/>
            <person name="Lopez J."/>
            <person name="Lozado R.J."/>
            <person name="Lu J."/>
            <person name="Madu R.C."/>
            <person name="Maheshwari M."/>
            <person name="Maheshwari R."/>
            <person name="Malloy K."/>
            <person name="Martinez E."/>
            <person name="Mathew T."/>
            <person name="Mercado I.C."/>
            <person name="Mercado C."/>
            <person name="Meyer B."/>
            <person name="Montgomery K."/>
            <person name="Morgan M.B."/>
            <person name="Munidasa M."/>
            <person name="Nazareth L.V."/>
            <person name="Nelson J."/>
            <person name="Ng B.M."/>
            <person name="Nguyen N.B."/>
            <person name="Nguyen P.Q."/>
            <person name="Nguyen T."/>
            <person name="Obregon M."/>
            <person name="Okwuonu G.O."/>
            <person name="Onwere C.G."/>
            <person name="Orozco G."/>
            <person name="Parra A."/>
            <person name="Patel S."/>
            <person name="Patil S."/>
            <person name="Perez A."/>
            <person name="Perez Y."/>
            <person name="Pham C."/>
            <person name="Primus E.L."/>
            <person name="Pu L.-L."/>
            <person name="Puazo M."/>
            <person name="Qin X."/>
            <person name="Quiroz J.B."/>
            <person name="Reese J."/>
            <person name="Richards S."/>
            <person name="Rives C.M."/>
            <person name="Robberts R."/>
            <person name="Ruiz S.J."/>
            <person name="Ruiz M.J."/>
            <person name="Santibanez J."/>
            <person name="Schneider B.W."/>
            <person name="Sisson I."/>
            <person name="Smith M."/>
            <person name="Sodergren E."/>
            <person name="Song X.-Z."/>
            <person name="Song B.B."/>
            <person name="Summersgill H."/>
            <person name="Thelus R."/>
            <person name="Thornton R.D."/>
            <person name="Trejos Z.Y."/>
            <person name="Usmani K."/>
            <person name="Vattathil S."/>
            <person name="Villasana D."/>
            <person name="Walker D.L."/>
            <person name="Wang S."/>
            <person name="Wang K."/>
            <person name="White C.S."/>
            <person name="Williams A.C."/>
            <person name="Williamson J."/>
            <person name="Wilson K."/>
            <person name="Woghiren I.O."/>
            <person name="Woodworth J.R."/>
            <person name="Worley K.C."/>
            <person name="Wright R.A."/>
            <person name="Wu W."/>
            <person name="Young L."/>
            <person name="Zhang L."/>
            <person name="Zhang J."/>
            <person name="Zhu Y."/>
            <person name="Muzny D.M."/>
            <person name="Weinstock G."/>
            <person name="Gibbs R.A."/>
        </authorList>
    </citation>
    <scope>NUCLEOTIDE SEQUENCE [LARGE SCALE GENOMIC DNA]</scope>
    <source>
        <strain evidence="17">LSR1</strain>
    </source>
</reference>
<dbReference type="Pfam" id="PF08393">
    <property type="entry name" value="DHC_N2"/>
    <property type="match status" value="1"/>
</dbReference>
<dbReference type="PANTHER" id="PTHR46532:SF4">
    <property type="entry name" value="AAA+ ATPASE DOMAIN-CONTAINING PROTEIN"/>
    <property type="match status" value="1"/>
</dbReference>
<evidence type="ECO:0000256" key="6">
    <source>
        <dbReference type="ARBA" id="ARBA00022741"/>
    </source>
</evidence>
<keyword evidence="10" id="KW-0969">Cilium</keyword>
<evidence type="ECO:0000313" key="17">
    <source>
        <dbReference type="Proteomes" id="UP000007819"/>
    </source>
</evidence>
<dbReference type="Gene3D" id="3.40.50.300">
    <property type="entry name" value="P-loop containing nucleotide triphosphate hydrolases"/>
    <property type="match status" value="1"/>
</dbReference>
<dbReference type="InterPro" id="IPR026983">
    <property type="entry name" value="DHC"/>
</dbReference>
<dbReference type="InterPro" id="IPR035699">
    <property type="entry name" value="AAA_6"/>
</dbReference>
<evidence type="ECO:0000313" key="16">
    <source>
        <dbReference type="EnsemblMetazoa" id="XP_029341071.1"/>
    </source>
</evidence>
<comment type="similarity">
    <text evidence="2">Belongs to the dynein heavy chain family.</text>
</comment>
<protein>
    <submittedName>
        <fullName evidence="16">Uncharacterized protein</fullName>
    </submittedName>
</protein>
<name>A0A8R2JL11_ACYPI</name>
<evidence type="ECO:0000256" key="7">
    <source>
        <dbReference type="ARBA" id="ARBA00022840"/>
    </source>
</evidence>
<evidence type="ECO:0000256" key="4">
    <source>
        <dbReference type="ARBA" id="ARBA00022701"/>
    </source>
</evidence>
<organism evidence="16 17">
    <name type="scientific">Acyrthosiphon pisum</name>
    <name type="common">Pea aphid</name>
    <dbReference type="NCBI Taxonomy" id="7029"/>
    <lineage>
        <taxon>Eukaryota</taxon>
        <taxon>Metazoa</taxon>
        <taxon>Ecdysozoa</taxon>
        <taxon>Arthropoda</taxon>
        <taxon>Hexapoda</taxon>
        <taxon>Insecta</taxon>
        <taxon>Pterygota</taxon>
        <taxon>Neoptera</taxon>
        <taxon>Paraneoptera</taxon>
        <taxon>Hemiptera</taxon>
        <taxon>Sternorrhyncha</taxon>
        <taxon>Aphidomorpha</taxon>
        <taxon>Aphidoidea</taxon>
        <taxon>Aphididae</taxon>
        <taxon>Macrosiphini</taxon>
        <taxon>Acyrthosiphon</taxon>
    </lineage>
</organism>
<dbReference type="Pfam" id="PF12774">
    <property type="entry name" value="AAA_6"/>
    <property type="match status" value="1"/>
</dbReference>
<dbReference type="Gene3D" id="3.20.180.20">
    <property type="entry name" value="Dynein heavy chain, N-terminal domain 2"/>
    <property type="match status" value="1"/>
</dbReference>
<keyword evidence="17" id="KW-1185">Reference proteome</keyword>
<dbReference type="PANTHER" id="PTHR46532">
    <property type="entry name" value="MALE FERTILITY FACTOR KL5"/>
    <property type="match status" value="1"/>
</dbReference>
<dbReference type="GO" id="GO:0045505">
    <property type="term" value="F:dynein intermediate chain binding"/>
    <property type="evidence" value="ECO:0007669"/>
    <property type="project" value="InterPro"/>
</dbReference>
<dbReference type="FunFam" id="1.20.140.100:FF:000003">
    <property type="entry name" value="Dynein, axonemal, heavy chain 5"/>
    <property type="match status" value="1"/>
</dbReference>
<dbReference type="SUPFAM" id="SSF52540">
    <property type="entry name" value="P-loop containing nucleoside triphosphate hydrolases"/>
    <property type="match status" value="1"/>
</dbReference>
<keyword evidence="6" id="KW-0547">Nucleotide-binding</keyword>
<keyword evidence="13" id="KW-0966">Cell projection</keyword>
<dbReference type="InterPro" id="IPR042228">
    <property type="entry name" value="Dynein_linker_3"/>
</dbReference>
<dbReference type="Gene3D" id="1.20.140.100">
    <property type="entry name" value="Dynein heavy chain, N-terminal domain 2"/>
    <property type="match status" value="1"/>
</dbReference>
<keyword evidence="9" id="KW-0175">Coiled coil</keyword>
<evidence type="ECO:0000256" key="13">
    <source>
        <dbReference type="ARBA" id="ARBA00023273"/>
    </source>
</evidence>
<dbReference type="GO" id="GO:0007018">
    <property type="term" value="P:microtubule-based movement"/>
    <property type="evidence" value="ECO:0007669"/>
    <property type="project" value="InterPro"/>
</dbReference>
<keyword evidence="3" id="KW-0963">Cytoplasm</keyword>
<dbReference type="FunFam" id="3.20.180.20:FF:000001">
    <property type="entry name" value="Dynein axonemal heavy chain 5"/>
    <property type="match status" value="1"/>
</dbReference>
<dbReference type="InterPro" id="IPR013602">
    <property type="entry name" value="Dynein_heavy_linker"/>
</dbReference>
<dbReference type="GO" id="GO:0005874">
    <property type="term" value="C:microtubule"/>
    <property type="evidence" value="ECO:0007669"/>
    <property type="project" value="UniProtKB-KW"/>
</dbReference>
<dbReference type="FunFam" id="1.10.287.2620:FF:000001">
    <property type="entry name" value="Cytoplasmic dynein heavy chain 1"/>
    <property type="match status" value="1"/>
</dbReference>
<evidence type="ECO:0000256" key="8">
    <source>
        <dbReference type="ARBA" id="ARBA00023017"/>
    </source>
</evidence>
<evidence type="ECO:0000256" key="5">
    <source>
        <dbReference type="ARBA" id="ARBA00022737"/>
    </source>
</evidence>
<dbReference type="EnsemblMetazoa" id="XM_029485211.1">
    <property type="protein sequence ID" value="XP_029341071.1"/>
    <property type="gene ID" value="LOC100572776"/>
</dbReference>
<keyword evidence="12" id="KW-0206">Cytoskeleton</keyword>
<evidence type="ECO:0000256" key="1">
    <source>
        <dbReference type="ARBA" id="ARBA00004430"/>
    </source>
</evidence>
<keyword evidence="5" id="KW-0677">Repeat</keyword>
<dbReference type="FunFam" id="3.40.50.300:FF:000044">
    <property type="entry name" value="Dynein heavy chain 5, axonemal"/>
    <property type="match status" value="1"/>
</dbReference>
<keyword evidence="11" id="KW-0505">Motor protein</keyword>
<evidence type="ECO:0000259" key="14">
    <source>
        <dbReference type="Pfam" id="PF08393"/>
    </source>
</evidence>
<evidence type="ECO:0000259" key="15">
    <source>
        <dbReference type="Pfam" id="PF12774"/>
    </source>
</evidence>
<dbReference type="GO" id="GO:0005524">
    <property type="term" value="F:ATP binding"/>
    <property type="evidence" value="ECO:0007669"/>
    <property type="project" value="UniProtKB-KW"/>
</dbReference>
<dbReference type="GeneID" id="100572776"/>
<dbReference type="InterPro" id="IPR027417">
    <property type="entry name" value="P-loop_NTPase"/>
</dbReference>